<dbReference type="SUPFAM" id="SSF81296">
    <property type="entry name" value="E set domains"/>
    <property type="match status" value="1"/>
</dbReference>
<protein>
    <submittedName>
        <fullName evidence="2">Esterase</fullName>
    </submittedName>
</protein>
<accession>E8V1T9</accession>
<dbReference type="Pfam" id="PF00756">
    <property type="entry name" value="Esterase"/>
    <property type="match status" value="1"/>
</dbReference>
<dbReference type="InterPro" id="IPR029058">
    <property type="entry name" value="AB_hydrolase_fold"/>
</dbReference>
<dbReference type="GO" id="GO:0016747">
    <property type="term" value="F:acyltransferase activity, transferring groups other than amino-acyl groups"/>
    <property type="evidence" value="ECO:0007669"/>
    <property type="project" value="TreeGrafter"/>
</dbReference>
<keyword evidence="3" id="KW-1185">Reference proteome</keyword>
<feature type="signal peptide" evidence="1">
    <location>
        <begin position="1"/>
        <end position="19"/>
    </location>
</feature>
<proteinExistence type="predicted"/>
<dbReference type="HOGENOM" id="CLU_037618_2_1_0"/>
<dbReference type="PANTHER" id="PTHR48098">
    <property type="entry name" value="ENTEROCHELIN ESTERASE-RELATED"/>
    <property type="match status" value="1"/>
</dbReference>
<organism evidence="2 3">
    <name type="scientific">Terriglobus saanensis (strain ATCC BAA-1853 / DSM 23119 / SP1PR4)</name>
    <dbReference type="NCBI Taxonomy" id="401053"/>
    <lineage>
        <taxon>Bacteria</taxon>
        <taxon>Pseudomonadati</taxon>
        <taxon>Acidobacteriota</taxon>
        <taxon>Terriglobia</taxon>
        <taxon>Terriglobales</taxon>
        <taxon>Acidobacteriaceae</taxon>
        <taxon>Terriglobus</taxon>
    </lineage>
</organism>
<evidence type="ECO:0000313" key="3">
    <source>
        <dbReference type="Proteomes" id="UP000006844"/>
    </source>
</evidence>
<dbReference type="InterPro" id="IPR050583">
    <property type="entry name" value="Mycobacterial_A85_antigen"/>
</dbReference>
<dbReference type="SUPFAM" id="SSF53474">
    <property type="entry name" value="alpha/beta-Hydrolases"/>
    <property type="match status" value="1"/>
</dbReference>
<feature type="chain" id="PRO_5003232953" evidence="1">
    <location>
        <begin position="20"/>
        <end position="385"/>
    </location>
</feature>
<dbReference type="CDD" id="cd11294">
    <property type="entry name" value="E_set_Esterase_like_N"/>
    <property type="match status" value="1"/>
</dbReference>
<dbReference type="STRING" id="401053.AciPR4_2650"/>
<dbReference type="Gene3D" id="2.60.40.10">
    <property type="entry name" value="Immunoglobulins"/>
    <property type="match status" value="1"/>
</dbReference>
<dbReference type="Proteomes" id="UP000006844">
    <property type="component" value="Chromosome"/>
</dbReference>
<evidence type="ECO:0000313" key="2">
    <source>
        <dbReference type="EMBL" id="ADV83427.1"/>
    </source>
</evidence>
<sequence length="385" mass="42104">MRKLAIFCVLLLSATLPIAAQNPTVRTVDSSKPARPKSALTYISPEVQPNGSVTFRIAAPNAKEVVVSVEDANMPMAQDAAGLWTLTTQPYSPEIYSYRFRIDGSYVLDTQNPTIQTNLQELVNTFTIPGNPPMPWEIQAIPHGEINHHFYTTSVVLNAPANQDEYYVYTPPGFDAKAKIRYPVLYLLHGYSDGADGWLSAGRANDIFDSLIATGKAKPMIVVMTLGYGNLAVLKPGRTPALNIQNIDLFQAMLLTEILPRVEAEYPVIGDRDHRAIAGLSMGGGESLLTGLNHTDLFAWIGTFSAGLNPATLAKLPTVTPQKANLRLLWMACGVDDALLKPNRAAIATLKAQGLPVTAIETPGHHQWPVWRDNLIHFTPLLFQK</sequence>
<dbReference type="OrthoDB" id="9777383at2"/>
<dbReference type="RefSeq" id="WP_013569160.1">
    <property type="nucleotide sequence ID" value="NC_014963.1"/>
</dbReference>
<keyword evidence="1" id="KW-0732">Signal</keyword>
<dbReference type="EMBL" id="CP002467">
    <property type="protein sequence ID" value="ADV83427.1"/>
    <property type="molecule type" value="Genomic_DNA"/>
</dbReference>
<dbReference type="InterPro" id="IPR014756">
    <property type="entry name" value="Ig_E-set"/>
</dbReference>
<dbReference type="InterPro" id="IPR000801">
    <property type="entry name" value="Esterase-like"/>
</dbReference>
<name>E8V1T9_TERSS</name>
<dbReference type="PANTHER" id="PTHR48098:SF1">
    <property type="entry name" value="DIACYLGLYCEROL ACYLTRANSFERASE_MYCOLYLTRANSFERASE AG85A"/>
    <property type="match status" value="1"/>
</dbReference>
<gene>
    <name evidence="2" type="ordered locus">AciPR4_2650</name>
</gene>
<dbReference type="AlphaFoldDB" id="E8V1T9"/>
<dbReference type="KEGG" id="tsa:AciPR4_2650"/>
<evidence type="ECO:0000256" key="1">
    <source>
        <dbReference type="SAM" id="SignalP"/>
    </source>
</evidence>
<reference evidence="2 3" key="1">
    <citation type="journal article" date="2012" name="Stand. Genomic Sci.">
        <title>Complete genome sequence of Terriglobus saanensis type strain SP1PR4(T), an Acidobacteria from tundra soil.</title>
        <authorList>
            <person name="Rawat S.R."/>
            <person name="Mannisto M.K."/>
            <person name="Starovoytov V."/>
            <person name="Goodwin L."/>
            <person name="Nolan M."/>
            <person name="Hauser L."/>
            <person name="Land M."/>
            <person name="Davenport K.W."/>
            <person name="Woyke T."/>
            <person name="Haggblom M.M."/>
        </authorList>
    </citation>
    <scope>NUCLEOTIDE SEQUENCE</scope>
    <source>
        <strain evidence="3">ATCC BAA-1853 / DSM 23119 / SP1PR4</strain>
    </source>
</reference>
<dbReference type="Gene3D" id="3.40.50.1820">
    <property type="entry name" value="alpha/beta hydrolase"/>
    <property type="match status" value="1"/>
</dbReference>
<dbReference type="eggNOG" id="COG0627">
    <property type="taxonomic scope" value="Bacteria"/>
</dbReference>
<dbReference type="InterPro" id="IPR013783">
    <property type="entry name" value="Ig-like_fold"/>
</dbReference>